<feature type="region of interest" description="Disordered" evidence="9">
    <location>
        <begin position="776"/>
        <end position="797"/>
    </location>
</feature>
<feature type="region of interest" description="Disordered" evidence="9">
    <location>
        <begin position="310"/>
        <end position="343"/>
    </location>
</feature>
<reference evidence="11 12" key="1">
    <citation type="submission" date="2024-01" db="EMBL/GenBank/DDBJ databases">
        <title>A draft genome for the cacao thread blight pathogen Marasmiellus scandens.</title>
        <authorList>
            <person name="Baruah I.K."/>
            <person name="Leung J."/>
            <person name="Bukari Y."/>
            <person name="Amoako-Attah I."/>
            <person name="Meinhardt L.W."/>
            <person name="Bailey B.A."/>
            <person name="Cohen S.P."/>
        </authorList>
    </citation>
    <scope>NUCLEOTIDE SEQUENCE [LARGE SCALE GENOMIC DNA]</scope>
    <source>
        <strain evidence="11 12">GH-19</strain>
    </source>
</reference>
<dbReference type="Proteomes" id="UP001498398">
    <property type="component" value="Unassembled WGS sequence"/>
</dbReference>
<accession>A0ABR1IX32</accession>
<dbReference type="PROSITE" id="PS00489">
    <property type="entry name" value="RNA_POL_PHAGE_2"/>
    <property type="match status" value="1"/>
</dbReference>
<evidence type="ECO:0000259" key="10">
    <source>
        <dbReference type="SMART" id="SM01311"/>
    </source>
</evidence>
<proteinExistence type="inferred from homology"/>
<comment type="function">
    <text evidence="8">DNA-dependent RNA polymerase catalyzes the transcription of DNA into RNA using the four ribonucleoside triphosphates as substrates.</text>
</comment>
<gene>
    <name evidence="11" type="primary">RPO41_2</name>
    <name evidence="11" type="ORF">VKT23_015719</name>
</gene>
<evidence type="ECO:0000256" key="6">
    <source>
        <dbReference type="ARBA" id="ARBA00023163"/>
    </source>
</evidence>
<evidence type="ECO:0000256" key="8">
    <source>
        <dbReference type="RuleBase" id="RU003805"/>
    </source>
</evidence>
<comment type="caution">
    <text evidence="11">The sequence shown here is derived from an EMBL/GenBank/DDBJ whole genome shotgun (WGS) entry which is preliminary data.</text>
</comment>
<evidence type="ECO:0000256" key="4">
    <source>
        <dbReference type="ARBA" id="ARBA00022679"/>
    </source>
</evidence>
<comment type="catalytic activity">
    <reaction evidence="7 8">
        <text>RNA(n) + a ribonucleoside 5'-triphosphate = RNA(n+1) + diphosphate</text>
        <dbReference type="Rhea" id="RHEA:21248"/>
        <dbReference type="Rhea" id="RHEA-COMP:14527"/>
        <dbReference type="Rhea" id="RHEA-COMP:17342"/>
        <dbReference type="ChEBI" id="CHEBI:33019"/>
        <dbReference type="ChEBI" id="CHEBI:61557"/>
        <dbReference type="ChEBI" id="CHEBI:140395"/>
        <dbReference type="EC" id="2.7.7.6"/>
    </reaction>
</comment>
<dbReference type="InterPro" id="IPR037159">
    <property type="entry name" value="RNA_POL_N_sf"/>
</dbReference>
<feature type="region of interest" description="Disordered" evidence="9">
    <location>
        <begin position="440"/>
        <end position="475"/>
    </location>
</feature>
<comment type="similarity">
    <text evidence="1 8">Belongs to the phage and mitochondrial RNA polymerase family.</text>
</comment>
<dbReference type="SUPFAM" id="SSF56672">
    <property type="entry name" value="DNA/RNA polymerases"/>
    <property type="match status" value="1"/>
</dbReference>
<feature type="region of interest" description="Disordered" evidence="9">
    <location>
        <begin position="1386"/>
        <end position="1420"/>
    </location>
</feature>
<dbReference type="PANTHER" id="PTHR10102">
    <property type="entry name" value="DNA-DIRECTED RNA POLYMERASE, MITOCHONDRIAL"/>
    <property type="match status" value="1"/>
</dbReference>
<dbReference type="EC" id="2.7.7.6" evidence="2 8"/>
<evidence type="ECO:0000256" key="1">
    <source>
        <dbReference type="ARBA" id="ARBA00009493"/>
    </source>
</evidence>
<sequence length="1470" mass="163797">MLGARARLVSRQALPRPARYSTPSAKANAAFAAQKQLPRSGEYQFLTHKSPQQVQPQHHAHPQSFPAEMEGFLNSQPRFTFLPSPRPEQSPNARVWWFQDSATQDLLAIMDACLHQLHDVPRAKGVFMRLRQKTQEEDSSSASTVLEPRLYNAFLEAYLSMASTGKGVETQEYWIESAWELYDAMESGREGVEPTAGTYATMLLALLRFGEGEAKKDLGAVPATTLLKSLLDRKISIESIIADRVFGSAHSVTSEGDTESITQHASEEARGVLRILSQAAVQLGMGSIVNRLGDVEEIGKCYEDESQDALAGVPEAMPVMKEVKPDPKSSKEEDDSDTPKDPTYEVPFNLSNLRRHLAHVSFARRILPDDVVSRQKLLEESVYDVAVARLKHESEIFEELGLDKDDKLRNPDLRRWMWEWHCKLEERLKEVIKSLSVAGKEKTKSKADKSKSKKSKSKKAAETETEVEVQNETPSPPISAASLKNILDLTPYLTLVNPSRLSLITILEIMRLSGSGGVSDGMKTTRALIQVGRAVEMEYKAQMCRRYGIWVPATSSPSAAFNNTFDSEGGGNPLVSGRASYFSSLGYTSLLERRLVAAKHQMEAESWTAEWTQPTRARVGGILVECLMDVAHVVRTAIGRGGQVVSETQPAFHHCYEHHRGQKLGVIKLNPAVSDRLAKDTVKETLHPRHLPMLVKPKPWLRHDEGGYLYNRIPVMRYKESVEQLSYLQRASELGNVELIYAGLDVLGSTPWKINRGVFDVVLEVWNSGKRLGKLPPAFHDEPEPEPPRAVGPNGKPLYDMNGKPLMDVKAKTVYMSKMKHWTQAKANTHSDRCSVNYKIEIARTFLGDTIFFPHNIDFRGRAYPVPPHLNHIGDDLSRGLLVFADGKPLGERGLRWLKIHIANLYGFDKANFDERVKFVEDRLADIRDSAENPLTGKQWWTGADDPWQCLGACMELTKALDSPDPLQYESCLPVHQDGTCNGLQHYAALGGDSRGAEQVNLAAGERPSDVYTYVGNMAEKVIDADVAKGEKYAMLLQGKITRKMVKQTVMTTVYGVTFIGAREQIERQIRASKQIPEEDVWGTSAYLAKVVLACIGDLFTGAKDIQMWLTICARLIAKAIPGERIPEALGEYKVKKQKAAEAAGRKGKTPAKSPSIDFLRKEQMTSVVWTTPLGLPVVQPYRKPKRKQIMTAMQTVYISDPNSPAEVNTMKQASAFPPNFIHSLDATHMMLTALECRTQNLTFAAVHDSYWTHACDIDKMSGIIRDTFIALHSSDVLTKLHDEFRQRYKNYKIPLVHLRSGILNKALRDAGSRITVTSEQAEALGLNVRGGGNAGFGNLVTISDEAKSSIDESDETRELKDLLIDLAGKEGGLEGKDEGELLDAVTNAKGKKESDESDKEHDDEMMEGEEDEDWESPRARAARLRKVQDDKAVMELLGKFVNLTDLIPPLPKKGDFKVEAIKASQYFFS</sequence>
<evidence type="ECO:0000256" key="9">
    <source>
        <dbReference type="SAM" id="MobiDB-lite"/>
    </source>
</evidence>
<feature type="compositionally biased region" description="Basic and acidic residues" evidence="9">
    <location>
        <begin position="440"/>
        <end position="450"/>
    </location>
</feature>
<keyword evidence="12" id="KW-1185">Reference proteome</keyword>
<feature type="compositionally biased region" description="Basic and acidic residues" evidence="9">
    <location>
        <begin position="1391"/>
        <end position="1403"/>
    </location>
</feature>
<dbReference type="Gene3D" id="1.10.150.20">
    <property type="entry name" value="5' to 3' exonuclease, C-terminal subdomain"/>
    <property type="match status" value="1"/>
</dbReference>
<dbReference type="Gene3D" id="1.25.40.10">
    <property type="entry name" value="Tetratricopeptide repeat domain"/>
    <property type="match status" value="1"/>
</dbReference>
<evidence type="ECO:0000313" key="11">
    <source>
        <dbReference type="EMBL" id="KAK7443546.1"/>
    </source>
</evidence>
<dbReference type="Gene3D" id="1.10.1320.10">
    <property type="entry name" value="DNA-directed RNA polymerase, N-terminal domain"/>
    <property type="match status" value="1"/>
</dbReference>
<keyword evidence="4 8" id="KW-0808">Transferase</keyword>
<dbReference type="EMBL" id="JBANRG010000054">
    <property type="protein sequence ID" value="KAK7443546.1"/>
    <property type="molecule type" value="Genomic_DNA"/>
</dbReference>
<evidence type="ECO:0000313" key="12">
    <source>
        <dbReference type="Proteomes" id="UP001498398"/>
    </source>
</evidence>
<dbReference type="InterPro" id="IPR029262">
    <property type="entry name" value="RPOL_N"/>
</dbReference>
<dbReference type="Pfam" id="PF14700">
    <property type="entry name" value="RPOL_N"/>
    <property type="match status" value="1"/>
</dbReference>
<evidence type="ECO:0000256" key="2">
    <source>
        <dbReference type="ARBA" id="ARBA00012418"/>
    </source>
</evidence>
<dbReference type="InterPro" id="IPR011990">
    <property type="entry name" value="TPR-like_helical_dom_sf"/>
</dbReference>
<feature type="region of interest" description="Disordered" evidence="9">
    <location>
        <begin position="1"/>
        <end position="22"/>
    </location>
</feature>
<feature type="compositionally biased region" description="Basic and acidic residues" evidence="9">
    <location>
        <begin position="321"/>
        <end position="343"/>
    </location>
</feature>
<dbReference type="Gene3D" id="1.10.287.280">
    <property type="match status" value="1"/>
</dbReference>
<dbReference type="InterPro" id="IPR043502">
    <property type="entry name" value="DNA/RNA_pol_sf"/>
</dbReference>
<feature type="compositionally biased region" description="Acidic residues" evidence="9">
    <location>
        <begin position="1404"/>
        <end position="1415"/>
    </location>
</feature>
<keyword evidence="5 8" id="KW-0548">Nucleotidyltransferase</keyword>
<evidence type="ECO:0000256" key="3">
    <source>
        <dbReference type="ARBA" id="ARBA00022478"/>
    </source>
</evidence>
<organism evidence="11 12">
    <name type="scientific">Marasmiellus scandens</name>
    <dbReference type="NCBI Taxonomy" id="2682957"/>
    <lineage>
        <taxon>Eukaryota</taxon>
        <taxon>Fungi</taxon>
        <taxon>Dikarya</taxon>
        <taxon>Basidiomycota</taxon>
        <taxon>Agaricomycotina</taxon>
        <taxon>Agaricomycetes</taxon>
        <taxon>Agaricomycetidae</taxon>
        <taxon>Agaricales</taxon>
        <taxon>Marasmiineae</taxon>
        <taxon>Omphalotaceae</taxon>
        <taxon>Marasmiellus</taxon>
    </lineage>
</organism>
<name>A0ABR1IX32_9AGAR</name>
<keyword evidence="3 8" id="KW-0240">DNA-directed RNA polymerase</keyword>
<evidence type="ECO:0000256" key="5">
    <source>
        <dbReference type="ARBA" id="ARBA00022695"/>
    </source>
</evidence>
<dbReference type="GO" id="GO:0000428">
    <property type="term" value="C:DNA-directed RNA polymerase complex"/>
    <property type="evidence" value="ECO:0007669"/>
    <property type="project" value="UniProtKB-KW"/>
</dbReference>
<dbReference type="PROSITE" id="PS00900">
    <property type="entry name" value="RNA_POL_PHAGE_1"/>
    <property type="match status" value="1"/>
</dbReference>
<keyword evidence="6 8" id="KW-0804">Transcription</keyword>
<dbReference type="Pfam" id="PF00940">
    <property type="entry name" value="RNA_pol"/>
    <property type="match status" value="1"/>
</dbReference>
<protein>
    <recommendedName>
        <fullName evidence="2 8">DNA-directed RNA polymerase</fullName>
        <ecNumber evidence="2 8">2.7.7.6</ecNumber>
    </recommendedName>
</protein>
<evidence type="ECO:0000256" key="7">
    <source>
        <dbReference type="ARBA" id="ARBA00048552"/>
    </source>
</evidence>
<dbReference type="InterPro" id="IPR046950">
    <property type="entry name" value="DNA-dir_Rpol_C_phage-type"/>
</dbReference>
<dbReference type="SMART" id="SM01311">
    <property type="entry name" value="RPOL_N"/>
    <property type="match status" value="1"/>
</dbReference>
<dbReference type="PANTHER" id="PTHR10102:SF0">
    <property type="entry name" value="DNA-DIRECTED RNA POLYMERASE, MITOCHONDRIAL"/>
    <property type="match status" value="1"/>
</dbReference>
<dbReference type="GO" id="GO:0003899">
    <property type="term" value="F:DNA-directed RNA polymerase activity"/>
    <property type="evidence" value="ECO:0007669"/>
    <property type="project" value="UniProtKB-EC"/>
</dbReference>
<feature type="domain" description="DNA-directed RNA polymerase N-terminal" evidence="10">
    <location>
        <begin position="373"/>
        <end position="749"/>
    </location>
</feature>
<dbReference type="InterPro" id="IPR002092">
    <property type="entry name" value="DNA-dir_Rpol_phage-type"/>
</dbReference>